<evidence type="ECO:0000313" key="14">
    <source>
        <dbReference type="EMBL" id="DBA25520.1"/>
    </source>
</evidence>
<proteinExistence type="inferred from homology"/>
<evidence type="ECO:0000256" key="13">
    <source>
        <dbReference type="SAM" id="Phobius"/>
    </source>
</evidence>
<dbReference type="InterPro" id="IPR007960">
    <property type="entry name" value="TAS2R"/>
</dbReference>
<organism evidence="14 15">
    <name type="scientific">Pyxicephalus adspersus</name>
    <name type="common">African bullfrog</name>
    <dbReference type="NCBI Taxonomy" id="30357"/>
    <lineage>
        <taxon>Eukaryota</taxon>
        <taxon>Metazoa</taxon>
        <taxon>Chordata</taxon>
        <taxon>Craniata</taxon>
        <taxon>Vertebrata</taxon>
        <taxon>Euteleostomi</taxon>
        <taxon>Amphibia</taxon>
        <taxon>Batrachia</taxon>
        <taxon>Anura</taxon>
        <taxon>Neobatrachia</taxon>
        <taxon>Ranoidea</taxon>
        <taxon>Pyxicephalidae</taxon>
        <taxon>Pyxicephalinae</taxon>
        <taxon>Pyxicephalus</taxon>
    </lineage>
</organism>
<evidence type="ECO:0000256" key="8">
    <source>
        <dbReference type="ARBA" id="ARBA00023136"/>
    </source>
</evidence>
<keyword evidence="5 12" id="KW-0812">Transmembrane</keyword>
<evidence type="ECO:0000256" key="3">
    <source>
        <dbReference type="ARBA" id="ARBA00022480"/>
    </source>
</evidence>
<evidence type="ECO:0000256" key="12">
    <source>
        <dbReference type="RuleBase" id="RU004424"/>
    </source>
</evidence>
<evidence type="ECO:0000256" key="6">
    <source>
        <dbReference type="ARBA" id="ARBA00022989"/>
    </source>
</evidence>
<keyword evidence="3 12" id="KW-0919">Taste</keyword>
<comment type="subcellular location">
    <subcellularLocation>
        <location evidence="1 12">Membrane</location>
        <topology evidence="1 12">Multi-pass membrane protein</topology>
    </subcellularLocation>
</comment>
<name>A0AAV3AKF1_PYXAD</name>
<dbReference type="Pfam" id="PF05296">
    <property type="entry name" value="TAS2R"/>
    <property type="match status" value="1"/>
</dbReference>
<evidence type="ECO:0000256" key="5">
    <source>
        <dbReference type="ARBA" id="ARBA00022692"/>
    </source>
</evidence>
<dbReference type="EMBL" id="DYDO01000004">
    <property type="protein sequence ID" value="DBA25520.1"/>
    <property type="molecule type" value="Genomic_DNA"/>
</dbReference>
<evidence type="ECO:0000256" key="2">
    <source>
        <dbReference type="ARBA" id="ARBA00007376"/>
    </source>
</evidence>
<sequence length="301" mass="34010">MNSSTDGEYIAHYLEYAAAGIFSIAGLTVQSFIIAMIISDRLKGGLMTAVDQIIFSLGLSRFVFHFLSLWRILYIAFFTTIPKILYIILTIIGNTSAFSNIWLSVLLSVVLTLKISTFHNGIILHLKLIILHRIMHLLAASVLLSLGCASFYFVMVNVIFVKHSENSTSDNISNEGENSANSVVIVWLLVFLVIYFLSTALLIIPLCLHLKRIKSDDNLTCRVDTYIKTITFIIMSFLMCAAYIIFTATNKFDINLSVAGMFIIWNVFPLSHSVFLIYAIAKLRSHFVQIFQQKNKCFFSR</sequence>
<comment type="caution">
    <text evidence="14">The sequence shown here is derived from an EMBL/GenBank/DDBJ whole genome shotgun (WGS) entry which is preliminary data.</text>
</comment>
<evidence type="ECO:0000313" key="15">
    <source>
        <dbReference type="Proteomes" id="UP001181693"/>
    </source>
</evidence>
<feature type="transmembrane region" description="Helical" evidence="13">
    <location>
        <begin position="84"/>
        <end position="113"/>
    </location>
</feature>
<evidence type="ECO:0000256" key="4">
    <source>
        <dbReference type="ARBA" id="ARBA00022606"/>
    </source>
</evidence>
<dbReference type="Proteomes" id="UP001181693">
    <property type="component" value="Unassembled WGS sequence"/>
</dbReference>
<keyword evidence="10 12" id="KW-0807">Transducer</keyword>
<dbReference type="PANTHER" id="PTHR11394">
    <property type="entry name" value="TASTE RECEPTOR TYPE 2"/>
    <property type="match status" value="1"/>
</dbReference>
<evidence type="ECO:0000256" key="7">
    <source>
        <dbReference type="ARBA" id="ARBA00023040"/>
    </source>
</evidence>
<gene>
    <name evidence="14" type="ORF">GDO54_009900</name>
</gene>
<dbReference type="GO" id="GO:0004930">
    <property type="term" value="F:G protein-coupled receptor activity"/>
    <property type="evidence" value="ECO:0007669"/>
    <property type="project" value="UniProtKB-KW"/>
</dbReference>
<keyword evidence="9 12" id="KW-0675">Receptor</keyword>
<feature type="transmembrane region" description="Helical" evidence="13">
    <location>
        <begin position="225"/>
        <end position="246"/>
    </location>
</feature>
<dbReference type="AlphaFoldDB" id="A0AAV3AKF1"/>
<feature type="transmembrane region" description="Helical" evidence="13">
    <location>
        <begin position="180"/>
        <end position="204"/>
    </location>
</feature>
<keyword evidence="15" id="KW-1185">Reference proteome</keyword>
<keyword evidence="8 12" id="KW-0472">Membrane</keyword>
<dbReference type="PANTHER" id="PTHR11394:SF160">
    <property type="entry name" value="TASTE RECEPTOR TYPE 2"/>
    <property type="match status" value="1"/>
</dbReference>
<reference evidence="14" key="1">
    <citation type="thesis" date="2020" institute="ProQuest LLC" country="789 East Eisenhower Parkway, Ann Arbor, MI, USA">
        <title>Comparative Genomics and Chromosome Evolution.</title>
        <authorList>
            <person name="Mudd A.B."/>
        </authorList>
    </citation>
    <scope>NUCLEOTIDE SEQUENCE</scope>
    <source>
        <strain evidence="14">1538</strain>
        <tissue evidence="14">Blood</tissue>
    </source>
</reference>
<accession>A0AAV3AKF1</accession>
<keyword evidence="6 13" id="KW-1133">Transmembrane helix</keyword>
<comment type="similarity">
    <text evidence="2 11">Belongs to the G-protein coupled receptor T2R family.</text>
</comment>
<protein>
    <recommendedName>
        <fullName evidence="12">Taste receptor type 2</fullName>
    </recommendedName>
</protein>
<evidence type="ECO:0000256" key="1">
    <source>
        <dbReference type="ARBA" id="ARBA00004141"/>
    </source>
</evidence>
<keyword evidence="7 12" id="KW-0297">G-protein coupled receptor</keyword>
<dbReference type="GO" id="GO:0033038">
    <property type="term" value="F:bitter taste receptor activity"/>
    <property type="evidence" value="ECO:0007669"/>
    <property type="project" value="InterPro"/>
</dbReference>
<evidence type="ECO:0000256" key="11">
    <source>
        <dbReference type="RuleBase" id="RU004423"/>
    </source>
</evidence>
<feature type="transmembrane region" description="Helical" evidence="13">
    <location>
        <begin position="16"/>
        <end position="38"/>
    </location>
</feature>
<feature type="transmembrane region" description="Helical" evidence="13">
    <location>
        <begin position="258"/>
        <end position="281"/>
    </location>
</feature>
<dbReference type="GO" id="GO:0016020">
    <property type="term" value="C:membrane"/>
    <property type="evidence" value="ECO:0007669"/>
    <property type="project" value="UniProtKB-SubCell"/>
</dbReference>
<feature type="transmembrane region" description="Helical" evidence="13">
    <location>
        <begin position="134"/>
        <end position="160"/>
    </location>
</feature>
<dbReference type="SUPFAM" id="SSF81321">
    <property type="entry name" value="Family A G protein-coupled receptor-like"/>
    <property type="match status" value="1"/>
</dbReference>
<evidence type="ECO:0000256" key="10">
    <source>
        <dbReference type="ARBA" id="ARBA00023224"/>
    </source>
</evidence>
<evidence type="ECO:0000256" key="9">
    <source>
        <dbReference type="ARBA" id="ARBA00023170"/>
    </source>
</evidence>
<keyword evidence="4 12" id="KW-0716">Sensory transduction</keyword>